<evidence type="ECO:0000256" key="5">
    <source>
        <dbReference type="ARBA" id="ARBA00033055"/>
    </source>
</evidence>
<evidence type="ECO:0000256" key="3">
    <source>
        <dbReference type="ARBA" id="ARBA00022448"/>
    </source>
</evidence>
<dbReference type="CDD" id="cd00367">
    <property type="entry name" value="PTS-HPr_like"/>
    <property type="match status" value="1"/>
</dbReference>
<dbReference type="Proteomes" id="UP000276437">
    <property type="component" value="Chromosome"/>
</dbReference>
<dbReference type="RefSeq" id="WP_126309112.1">
    <property type="nucleotide sequence ID" value="NZ_AP018449.1"/>
</dbReference>
<dbReference type="PANTHER" id="PTHR33705:SF1">
    <property type="entry name" value="PHOSPHOCARRIER PROTEIN HPR"/>
    <property type="match status" value="1"/>
</dbReference>
<dbReference type="PROSITE" id="PS51350">
    <property type="entry name" value="PTS_HPR_DOM"/>
    <property type="match status" value="1"/>
</dbReference>
<name>A0A348AM84_9FIRM</name>
<keyword evidence="3" id="KW-0813">Transport</keyword>
<dbReference type="InterPro" id="IPR000032">
    <property type="entry name" value="HPr-like"/>
</dbReference>
<dbReference type="SUPFAM" id="SSF55594">
    <property type="entry name" value="HPr-like"/>
    <property type="match status" value="1"/>
</dbReference>
<comment type="function">
    <text evidence="1">General (non sugar-specific) component of the phosphoenolpyruvate-dependent sugar phosphotransferase system (sugar PTS). This major carbohydrate active-transport system catalyzes the phosphorylation of incoming sugar substrates concomitantly with their translocation across the cell membrane. The phosphoryl group from phosphoenolpyruvate (PEP) is transferred to the phosphoryl carrier protein HPr by enzyme I. Phospho-HPr then transfers it to the PTS EIIA domain.</text>
</comment>
<dbReference type="PANTHER" id="PTHR33705">
    <property type="entry name" value="PHOSPHOCARRIER PROTEIN HPR"/>
    <property type="match status" value="1"/>
</dbReference>
<feature type="domain" description="HPr" evidence="6">
    <location>
        <begin position="1"/>
        <end position="87"/>
    </location>
</feature>
<dbReference type="AlphaFoldDB" id="A0A348AM84"/>
<dbReference type="Pfam" id="PF00381">
    <property type="entry name" value="PTS-HPr"/>
    <property type="match status" value="1"/>
</dbReference>
<sequence length="87" mass="9320">MYTKIVTISNKTGLHARPASSFVQTAAKFQSEIRVQKEDNIADAKSILKLMALGITKGTEIAIAAEGPDEKAAVEALVELIESNFGE</sequence>
<keyword evidence="8" id="KW-1185">Reference proteome</keyword>
<keyword evidence="4" id="KW-0762">Sugar transport</keyword>
<dbReference type="GO" id="GO:0016740">
    <property type="term" value="F:transferase activity"/>
    <property type="evidence" value="ECO:0007669"/>
    <property type="project" value="UniProtKB-KW"/>
</dbReference>
<evidence type="ECO:0000313" key="7">
    <source>
        <dbReference type="EMBL" id="BBB92182.1"/>
    </source>
</evidence>
<evidence type="ECO:0000259" key="6">
    <source>
        <dbReference type="PROSITE" id="PS51350"/>
    </source>
</evidence>
<organism evidence="7 8">
    <name type="scientific">Methylomusa anaerophila</name>
    <dbReference type="NCBI Taxonomy" id="1930071"/>
    <lineage>
        <taxon>Bacteria</taxon>
        <taxon>Bacillati</taxon>
        <taxon>Bacillota</taxon>
        <taxon>Negativicutes</taxon>
        <taxon>Selenomonadales</taxon>
        <taxon>Sporomusaceae</taxon>
        <taxon>Methylomusa</taxon>
    </lineage>
</organism>
<dbReference type="InterPro" id="IPR050399">
    <property type="entry name" value="HPr"/>
</dbReference>
<accession>A0A348AM84</accession>
<dbReference type="EMBL" id="AP018449">
    <property type="protein sequence ID" value="BBB92182.1"/>
    <property type="molecule type" value="Genomic_DNA"/>
</dbReference>
<dbReference type="KEGG" id="mana:MAMMFC1_02867"/>
<dbReference type="PRINTS" id="PR00107">
    <property type="entry name" value="PHOSPHOCPHPR"/>
</dbReference>
<evidence type="ECO:0000256" key="2">
    <source>
        <dbReference type="ARBA" id="ARBA00020422"/>
    </source>
</evidence>
<keyword evidence="7" id="KW-0808">Transferase</keyword>
<dbReference type="OrthoDB" id="9809047at2"/>
<evidence type="ECO:0000256" key="1">
    <source>
        <dbReference type="ARBA" id="ARBA00003681"/>
    </source>
</evidence>
<dbReference type="Gene3D" id="3.30.1340.10">
    <property type="entry name" value="HPr-like"/>
    <property type="match status" value="1"/>
</dbReference>
<reference evidence="7 8" key="1">
    <citation type="journal article" date="2018" name="Int. J. Syst. Evol. Microbiol.">
        <title>Methylomusa anaerophila gen. nov., sp. nov., an anaerobic methanol-utilizing bacterium isolated from a microbial fuel cell.</title>
        <authorList>
            <person name="Amano N."/>
            <person name="Yamamuro A."/>
            <person name="Miyahara M."/>
            <person name="Kouzuma A."/>
            <person name="Abe T."/>
            <person name="Watanabe K."/>
        </authorList>
    </citation>
    <scope>NUCLEOTIDE SEQUENCE [LARGE SCALE GENOMIC DNA]</scope>
    <source>
        <strain evidence="7 8">MMFC1</strain>
    </source>
</reference>
<gene>
    <name evidence="7" type="primary">ptsH</name>
    <name evidence="7" type="ORF">MAMMFC1_02867</name>
</gene>
<dbReference type="NCBIfam" id="TIGR01003">
    <property type="entry name" value="PTS_HPr_family"/>
    <property type="match status" value="1"/>
</dbReference>
<evidence type="ECO:0000313" key="8">
    <source>
        <dbReference type="Proteomes" id="UP000276437"/>
    </source>
</evidence>
<dbReference type="InterPro" id="IPR035895">
    <property type="entry name" value="HPr-like_sf"/>
</dbReference>
<evidence type="ECO:0000256" key="4">
    <source>
        <dbReference type="ARBA" id="ARBA00022597"/>
    </source>
</evidence>
<proteinExistence type="predicted"/>
<dbReference type="PROSITE" id="PS00369">
    <property type="entry name" value="PTS_HPR_HIS"/>
    <property type="match status" value="1"/>
</dbReference>
<dbReference type="InterPro" id="IPR001020">
    <property type="entry name" value="PTS_HPr_His_P_site"/>
</dbReference>
<protein>
    <recommendedName>
        <fullName evidence="2">Phosphocarrier protein HPr</fullName>
    </recommendedName>
    <alternativeName>
        <fullName evidence="5">Histidine-containing protein</fullName>
    </alternativeName>
</protein>